<dbReference type="InterPro" id="IPR029068">
    <property type="entry name" value="Glyas_Bleomycin-R_OHBP_Dase"/>
</dbReference>
<dbReference type="Pfam" id="PF00903">
    <property type="entry name" value="Glyoxalase"/>
    <property type="match status" value="1"/>
</dbReference>
<evidence type="ECO:0000256" key="1">
    <source>
        <dbReference type="ARBA" id="ARBA00022603"/>
    </source>
</evidence>
<dbReference type="Proteomes" id="UP001152649">
    <property type="component" value="Unassembled WGS sequence"/>
</dbReference>
<protein>
    <recommendedName>
        <fullName evidence="5">VOC domain-containing protein</fullName>
    </recommendedName>
</protein>
<evidence type="ECO:0000259" key="5">
    <source>
        <dbReference type="PROSITE" id="PS51819"/>
    </source>
</evidence>
<reference evidence="6" key="1">
    <citation type="submission" date="2021-07" db="EMBL/GenBank/DDBJ databases">
        <authorList>
            <person name="Branca A.L. A."/>
        </authorList>
    </citation>
    <scope>NUCLEOTIDE SEQUENCE</scope>
</reference>
<dbReference type="PROSITE" id="PS51819">
    <property type="entry name" value="VOC"/>
    <property type="match status" value="1"/>
</dbReference>
<dbReference type="InterPro" id="IPR004360">
    <property type="entry name" value="Glyas_Fos-R_dOase_dom"/>
</dbReference>
<comment type="caution">
    <text evidence="6">The sequence shown here is derived from an EMBL/GenBank/DDBJ whole genome shotgun (WGS) entry which is preliminary data.</text>
</comment>
<dbReference type="SUPFAM" id="SSF54593">
    <property type="entry name" value="Glyoxalase/Bleomycin resistance protein/Dihydroxybiphenyl dioxygenase"/>
    <property type="match status" value="1"/>
</dbReference>
<evidence type="ECO:0000256" key="4">
    <source>
        <dbReference type="ARBA" id="ARBA00023453"/>
    </source>
</evidence>
<evidence type="ECO:0000256" key="2">
    <source>
        <dbReference type="ARBA" id="ARBA00022679"/>
    </source>
</evidence>
<dbReference type="InterPro" id="IPR037523">
    <property type="entry name" value="VOC_core"/>
</dbReference>
<evidence type="ECO:0000256" key="3">
    <source>
        <dbReference type="ARBA" id="ARBA00022691"/>
    </source>
</evidence>
<dbReference type="CDD" id="cd02440">
    <property type="entry name" value="AdoMet_MTases"/>
    <property type="match status" value="1"/>
</dbReference>
<name>A0A9W4JA21_9EURO</name>
<dbReference type="PANTHER" id="PTHR43167">
    <property type="entry name" value="PUTATIVE (AFU_ORTHOLOGUE AFUA_6G01830)-RELATED"/>
    <property type="match status" value="1"/>
</dbReference>
<sequence>MPTPLTTTPEILSLLQDLHAKSLNQESAVDWSTLPAQCTEEFDTIMLDKFIALDQDKCELVYHILRSTNATTVVEAGTSFGVSTIYLALAVAENAKRAGSGTPRVIATEKEVSKAKLAKEHWFSAGKRVEDVIDLRVGDLRETLTSDLGVVDFLLLDIWTPLALPALKIVQPHLRPGAVIIADNTIMAGDKYAELFAYIDAEGSGFRRVTMPYTGGMDMIVQLPIETSNMANFQSIPQEEGLFNAAPSLNPPPNPATKDYKLNHLAIRITNPAASLHFYINLLGMRIIFTMNAGPFTIYYLGHPPASATEEEVTEWAKQTSEIPRMTTTAGLLELYHTHGAEAESVSSGNVPPALGFSHLGFTVPDVGVAVERLRAGGVRILKDVGVCDRGSVPLSEWEEERGIGRGEIHGNYAWFFEKFAMVADPVS</sequence>
<dbReference type="InterPro" id="IPR029063">
    <property type="entry name" value="SAM-dependent_MTases_sf"/>
</dbReference>
<dbReference type="SUPFAM" id="SSF53335">
    <property type="entry name" value="S-adenosyl-L-methionine-dependent methyltransferases"/>
    <property type="match status" value="1"/>
</dbReference>
<keyword evidence="2" id="KW-0808">Transferase</keyword>
<dbReference type="Gene3D" id="3.10.180.10">
    <property type="entry name" value="2,3-Dihydroxybiphenyl 1,2-Dioxygenase, domain 1"/>
    <property type="match status" value="1"/>
</dbReference>
<accession>A0A9W4JA21</accession>
<dbReference type="InterPro" id="IPR002935">
    <property type="entry name" value="SAM_O-MeTrfase"/>
</dbReference>
<dbReference type="AlphaFoldDB" id="A0A9W4JA21"/>
<keyword evidence="3" id="KW-0949">S-adenosyl-L-methionine</keyword>
<keyword evidence="7" id="KW-1185">Reference proteome</keyword>
<gene>
    <name evidence="6" type="ORF">PSALAMII_LOCUS6301</name>
</gene>
<dbReference type="PROSITE" id="PS51682">
    <property type="entry name" value="SAM_OMT_I"/>
    <property type="match status" value="1"/>
</dbReference>
<dbReference type="OrthoDB" id="4863010at2759"/>
<evidence type="ECO:0000313" key="6">
    <source>
        <dbReference type="EMBL" id="CAG8386797.1"/>
    </source>
</evidence>
<dbReference type="Pfam" id="PF13578">
    <property type="entry name" value="Methyltransf_24"/>
    <property type="match status" value="1"/>
</dbReference>
<dbReference type="PANTHER" id="PTHR43167:SF1">
    <property type="entry name" value="PUTATIVE (AFU_ORTHOLOGUE AFUA_6G01830)-RELATED"/>
    <property type="match status" value="1"/>
</dbReference>
<dbReference type="Gene3D" id="3.40.50.150">
    <property type="entry name" value="Vaccinia Virus protein VP39"/>
    <property type="match status" value="1"/>
</dbReference>
<dbReference type="GO" id="GO:0032259">
    <property type="term" value="P:methylation"/>
    <property type="evidence" value="ECO:0007669"/>
    <property type="project" value="UniProtKB-KW"/>
</dbReference>
<keyword evidence="1" id="KW-0489">Methyltransferase</keyword>
<evidence type="ECO:0000313" key="7">
    <source>
        <dbReference type="Proteomes" id="UP001152649"/>
    </source>
</evidence>
<feature type="domain" description="VOC" evidence="5">
    <location>
        <begin position="261"/>
        <end position="419"/>
    </location>
</feature>
<comment type="similarity">
    <text evidence="4">Belongs to the class I-like SAM-binding methyltransferase superfamily. Cation-dependent O-methyltransferase family.</text>
</comment>
<dbReference type="GO" id="GO:0008171">
    <property type="term" value="F:O-methyltransferase activity"/>
    <property type="evidence" value="ECO:0007669"/>
    <property type="project" value="InterPro"/>
</dbReference>
<organism evidence="6 7">
    <name type="scientific">Penicillium salamii</name>
    <dbReference type="NCBI Taxonomy" id="1612424"/>
    <lineage>
        <taxon>Eukaryota</taxon>
        <taxon>Fungi</taxon>
        <taxon>Dikarya</taxon>
        <taxon>Ascomycota</taxon>
        <taxon>Pezizomycotina</taxon>
        <taxon>Eurotiomycetes</taxon>
        <taxon>Eurotiomycetidae</taxon>
        <taxon>Eurotiales</taxon>
        <taxon>Aspergillaceae</taxon>
        <taxon>Penicillium</taxon>
    </lineage>
</organism>
<dbReference type="EMBL" id="CAJVPG010000277">
    <property type="protein sequence ID" value="CAG8386797.1"/>
    <property type="molecule type" value="Genomic_DNA"/>
</dbReference>
<proteinExistence type="inferred from homology"/>